<dbReference type="Pfam" id="PF04972">
    <property type="entry name" value="BON"/>
    <property type="match status" value="1"/>
</dbReference>
<keyword evidence="3" id="KW-0998">Cell outer membrane</keyword>
<evidence type="ECO:0000259" key="6">
    <source>
        <dbReference type="PROSITE" id="PS51123"/>
    </source>
</evidence>
<name>A0A395JGF3_9GAMM</name>
<dbReference type="PANTHER" id="PTHR30329">
    <property type="entry name" value="STATOR ELEMENT OF FLAGELLAR MOTOR COMPLEX"/>
    <property type="match status" value="1"/>
</dbReference>
<dbReference type="PRINTS" id="PR01021">
    <property type="entry name" value="OMPADOMAIN"/>
</dbReference>
<evidence type="ECO:0000259" key="5">
    <source>
        <dbReference type="PROSITE" id="PS50914"/>
    </source>
</evidence>
<dbReference type="OrthoDB" id="9815217at2"/>
<dbReference type="AlphaFoldDB" id="A0A395JGF3"/>
<dbReference type="InterPro" id="IPR007055">
    <property type="entry name" value="BON_dom"/>
</dbReference>
<dbReference type="Gene3D" id="3.40.1520.20">
    <property type="match status" value="1"/>
</dbReference>
<organism evidence="7 8">
    <name type="scientific">Arenicella xantha</name>
    <dbReference type="NCBI Taxonomy" id="644221"/>
    <lineage>
        <taxon>Bacteria</taxon>
        <taxon>Pseudomonadati</taxon>
        <taxon>Pseudomonadota</taxon>
        <taxon>Gammaproteobacteria</taxon>
        <taxon>Arenicellales</taxon>
        <taxon>Arenicellaceae</taxon>
        <taxon>Arenicella</taxon>
    </lineage>
</organism>
<dbReference type="InterPro" id="IPR006664">
    <property type="entry name" value="OMP_bac"/>
</dbReference>
<dbReference type="EMBL" id="QNRT01000005">
    <property type="protein sequence ID" value="RBP48893.1"/>
    <property type="molecule type" value="Genomic_DNA"/>
</dbReference>
<dbReference type="InParanoid" id="A0A395JGF3"/>
<dbReference type="PROSITE" id="PS50914">
    <property type="entry name" value="BON"/>
    <property type="match status" value="1"/>
</dbReference>
<evidence type="ECO:0000313" key="7">
    <source>
        <dbReference type="EMBL" id="RBP48893.1"/>
    </source>
</evidence>
<feature type="domain" description="BON" evidence="5">
    <location>
        <begin position="10"/>
        <end position="83"/>
    </location>
</feature>
<protein>
    <submittedName>
        <fullName evidence="7">BON domain-containing protein</fullName>
    </submittedName>
</protein>
<feature type="domain" description="OmpA-like" evidence="6">
    <location>
        <begin position="209"/>
        <end position="324"/>
    </location>
</feature>
<dbReference type="CDD" id="cd07185">
    <property type="entry name" value="OmpA_C-like"/>
    <property type="match status" value="1"/>
</dbReference>
<dbReference type="Pfam" id="PF00691">
    <property type="entry name" value="OmpA"/>
    <property type="match status" value="1"/>
</dbReference>
<dbReference type="InterPro" id="IPR036737">
    <property type="entry name" value="OmpA-like_sf"/>
</dbReference>
<evidence type="ECO:0000313" key="8">
    <source>
        <dbReference type="Proteomes" id="UP000253083"/>
    </source>
</evidence>
<dbReference type="PROSITE" id="PS51123">
    <property type="entry name" value="OMPA_2"/>
    <property type="match status" value="1"/>
</dbReference>
<proteinExistence type="predicted"/>
<evidence type="ECO:0000256" key="1">
    <source>
        <dbReference type="ARBA" id="ARBA00004442"/>
    </source>
</evidence>
<reference evidence="7 8" key="1">
    <citation type="submission" date="2018-06" db="EMBL/GenBank/DDBJ databases">
        <title>Genomic Encyclopedia of Type Strains, Phase IV (KMG-IV): sequencing the most valuable type-strain genomes for metagenomic binning, comparative biology and taxonomic classification.</title>
        <authorList>
            <person name="Goeker M."/>
        </authorList>
    </citation>
    <scope>NUCLEOTIDE SEQUENCE [LARGE SCALE GENOMIC DNA]</scope>
    <source>
        <strain evidence="7 8">DSM 24032</strain>
    </source>
</reference>
<dbReference type="GO" id="GO:0009279">
    <property type="term" value="C:cell outer membrane"/>
    <property type="evidence" value="ECO:0007669"/>
    <property type="project" value="UniProtKB-SubCell"/>
</dbReference>
<evidence type="ECO:0000256" key="4">
    <source>
        <dbReference type="PROSITE-ProRule" id="PRU00473"/>
    </source>
</evidence>
<evidence type="ECO:0000256" key="3">
    <source>
        <dbReference type="ARBA" id="ARBA00023237"/>
    </source>
</evidence>
<accession>A0A395JGF3</accession>
<dbReference type="RefSeq" id="WP_147251039.1">
    <property type="nucleotide sequence ID" value="NZ_QNRT01000005.1"/>
</dbReference>
<dbReference type="InterPro" id="IPR050330">
    <property type="entry name" value="Bact_OuterMem_StrucFunc"/>
</dbReference>
<gene>
    <name evidence="7" type="ORF">DFR28_105232</name>
</gene>
<evidence type="ECO:0000256" key="2">
    <source>
        <dbReference type="ARBA" id="ARBA00023136"/>
    </source>
</evidence>
<keyword evidence="8" id="KW-1185">Reference proteome</keyword>
<dbReference type="InterPro" id="IPR006665">
    <property type="entry name" value="OmpA-like"/>
</dbReference>
<sequence>MLLVLVAGVEWRDIETDIANRANTRLASEGLNWAHVETYSRGRNVLLTGEPNNQTEVDRATQIIKSVRGVESLTLSAEVSVAKAAPDLRLTFSDQGVELRGTLASQTEIKHAIATAKELFPSRKISSELLSSEHVGQLVKLKDLLAALADYSNKLDHVTIELADSKLLMRGHVDDQPSKNTLFATLKTAFNGPVANQLTVVTPRDFCQELINTLSEEQNIGFNSGSTVIEESSFELLKTLSRKVERCQNAKLQVVGHTDSKGNLETNMLLSKDRAQAVIDFLVEQGLDVARFSAVGAGPNEPISDNTSEAGRAKNRRIELRLVN</sequence>
<dbReference type="Proteomes" id="UP000253083">
    <property type="component" value="Unassembled WGS sequence"/>
</dbReference>
<comment type="caution">
    <text evidence="7">The sequence shown here is derived from an EMBL/GenBank/DDBJ whole genome shotgun (WGS) entry which is preliminary data.</text>
</comment>
<dbReference type="PANTHER" id="PTHR30329:SF21">
    <property type="entry name" value="LIPOPROTEIN YIAD-RELATED"/>
    <property type="match status" value="1"/>
</dbReference>
<dbReference type="Gene3D" id="3.30.1330.60">
    <property type="entry name" value="OmpA-like domain"/>
    <property type="match status" value="1"/>
</dbReference>
<keyword evidence="2 4" id="KW-0472">Membrane</keyword>
<comment type="subcellular location">
    <subcellularLocation>
        <location evidence="1">Cell outer membrane</location>
    </subcellularLocation>
</comment>
<dbReference type="SUPFAM" id="SSF103088">
    <property type="entry name" value="OmpA-like"/>
    <property type="match status" value="1"/>
</dbReference>